<reference evidence="2 3" key="1">
    <citation type="submission" date="2024-01" db="EMBL/GenBank/DDBJ databases">
        <title>Comparative genomics of Cryptococcus and Kwoniella reveals pathogenesis evolution and contrasting modes of karyotype evolution via chromosome fusion or intercentromeric recombination.</title>
        <authorList>
            <person name="Coelho M.A."/>
            <person name="David-Palma M."/>
            <person name="Shea T."/>
            <person name="Bowers K."/>
            <person name="McGinley-Smith S."/>
            <person name="Mohammad A.W."/>
            <person name="Gnirke A."/>
            <person name="Yurkov A.M."/>
            <person name="Nowrousian M."/>
            <person name="Sun S."/>
            <person name="Cuomo C.A."/>
            <person name="Heitman J."/>
        </authorList>
    </citation>
    <scope>NUCLEOTIDE SEQUENCE [LARGE SCALE GENOMIC DNA]</scope>
    <source>
        <strain evidence="2 3">CBS 6074</strain>
    </source>
</reference>
<accession>A0AAX4JY76</accession>
<dbReference type="PANTHER" id="PTHR40788">
    <property type="entry name" value="CLR5 DOMAIN-CONTAINING PROTEIN-RELATED"/>
    <property type="match status" value="1"/>
</dbReference>
<evidence type="ECO:0000313" key="3">
    <source>
        <dbReference type="Proteomes" id="UP001355207"/>
    </source>
</evidence>
<dbReference type="AlphaFoldDB" id="A0AAX4JY76"/>
<dbReference type="EMBL" id="CP144104">
    <property type="protein sequence ID" value="WWC90361.1"/>
    <property type="molecule type" value="Genomic_DNA"/>
</dbReference>
<dbReference type="PANTHER" id="PTHR40788:SF1">
    <property type="entry name" value="IPA PROTEIN"/>
    <property type="match status" value="1"/>
</dbReference>
<name>A0AAX4JY76_9TREE</name>
<protein>
    <submittedName>
        <fullName evidence="2">Uncharacterized protein</fullName>
    </submittedName>
</protein>
<keyword evidence="3" id="KW-1185">Reference proteome</keyword>
<organism evidence="2 3">
    <name type="scientific">Kwoniella dendrophila CBS 6074</name>
    <dbReference type="NCBI Taxonomy" id="1295534"/>
    <lineage>
        <taxon>Eukaryota</taxon>
        <taxon>Fungi</taxon>
        <taxon>Dikarya</taxon>
        <taxon>Basidiomycota</taxon>
        <taxon>Agaricomycotina</taxon>
        <taxon>Tremellomycetes</taxon>
        <taxon>Tremellales</taxon>
        <taxon>Cryptococcaceae</taxon>
        <taxon>Kwoniella</taxon>
    </lineage>
</organism>
<proteinExistence type="predicted"/>
<evidence type="ECO:0000313" key="2">
    <source>
        <dbReference type="EMBL" id="WWC90361.1"/>
    </source>
</evidence>
<dbReference type="Proteomes" id="UP001355207">
    <property type="component" value="Chromosome 7"/>
</dbReference>
<dbReference type="RefSeq" id="XP_066077124.1">
    <property type="nucleotide sequence ID" value="XM_066221027.1"/>
</dbReference>
<feature type="region of interest" description="Disordered" evidence="1">
    <location>
        <begin position="379"/>
        <end position="446"/>
    </location>
</feature>
<dbReference type="GeneID" id="91095964"/>
<feature type="compositionally biased region" description="Low complexity" evidence="1">
    <location>
        <begin position="408"/>
        <end position="419"/>
    </location>
</feature>
<gene>
    <name evidence="2" type="ORF">L201_005294</name>
</gene>
<evidence type="ECO:0000256" key="1">
    <source>
        <dbReference type="SAM" id="MobiDB-lite"/>
    </source>
</evidence>
<feature type="compositionally biased region" description="Basic and acidic residues" evidence="1">
    <location>
        <begin position="420"/>
        <end position="434"/>
    </location>
</feature>
<sequence>MVTSAQPIDYTQKFSPIRDWYNEEDYITWTRSADETGECNLWNCMQTLGYGESGDLEDIEFRKGCREIYEEKVFKCLFDPKLVFPKRGEFSYGYSWPAWRKAATYAGSKEPACSMSDLLDVATNALDYHITLLRDWQTDSKLFALDLNDLLKDGKQSDSLAVSLFEGRGKQYSIKKSVAPAKKRNFNTILFDSSELPYEIACSGQEFCREWYFDHIIASLCDYIGSVEPDSHDFDHRILAYEQAIKNDPTLTVDLSRSLQQIIGELTMTQDVNKAVHDLLLGSGSGRQGCIPPAPSCVFTHWDTLKEVLEQGQKVFAEPFPDFDKIYKNGKVTEDGCSLLWEHWNSTSRRFYDRSLDELFGITDLLIPPRPTWNTRFDPYATLPESPKENESNTSACCEKEHDALDTSSSSSLIRSGHSYYRDQHAHDGHDHEKIKKRGKDNSEGCLEEETNNLVISRHKEATEVEVVPTFKVNKKQMKLVERLFSDSSDEAAQGQVSWDDIYKLMRRIGFSIDHVGGSIIRFVPPNNAGVPFNEHRPHPETSIHAIRYRAFGKRLTERYGWDKSWFERSCSAN</sequence>